<proteinExistence type="predicted"/>
<dbReference type="Pfam" id="PF01047">
    <property type="entry name" value="MarR"/>
    <property type="match status" value="1"/>
</dbReference>
<dbReference type="InterPro" id="IPR036390">
    <property type="entry name" value="WH_DNA-bd_sf"/>
</dbReference>
<dbReference type="SUPFAM" id="SSF46785">
    <property type="entry name" value="Winged helix' DNA-binding domain"/>
    <property type="match status" value="1"/>
</dbReference>
<sequence length="188" mass="21295">MSRSPAAVKAKPSLDGIGDESSDVRHLFSYNLQRLASVSSRIATRYMLDDFQLTVQEWRALAVLDFLGDAPLYILAQRAGIQKSQTSRLIADLSKRGYIQRKRHPSDKRSTLLSLTETGADLVQQVLAQSRIRNRKMLEGLTDEERVQLMSLLGKAINSSFHYLEELKQDVTDTYEETTEPASFFEEP</sequence>
<dbReference type="SMART" id="SM00347">
    <property type="entry name" value="HTH_MARR"/>
    <property type="match status" value="1"/>
</dbReference>
<evidence type="ECO:0000313" key="2">
    <source>
        <dbReference type="EMBL" id="UXX81762.1"/>
    </source>
</evidence>
<name>A0ABY6D6J0_9RHOB</name>
<dbReference type="PROSITE" id="PS50995">
    <property type="entry name" value="HTH_MARR_2"/>
    <property type="match status" value="1"/>
</dbReference>
<reference evidence="2" key="1">
    <citation type="submission" date="2022-10" db="EMBL/GenBank/DDBJ databases">
        <title>Roseovarius pelagicus sp. nov., isolated from Arctic seawater.</title>
        <authorList>
            <person name="Hong Y.W."/>
            <person name="Hwang C.Y."/>
        </authorList>
    </citation>
    <scope>NUCLEOTIDE SEQUENCE</scope>
    <source>
        <strain evidence="2">HL-MP18</strain>
    </source>
</reference>
<dbReference type="InterPro" id="IPR000835">
    <property type="entry name" value="HTH_MarR-typ"/>
</dbReference>
<dbReference type="PRINTS" id="PR00598">
    <property type="entry name" value="HTHMARR"/>
</dbReference>
<dbReference type="PANTHER" id="PTHR33164">
    <property type="entry name" value="TRANSCRIPTIONAL REGULATOR, MARR FAMILY"/>
    <property type="match status" value="1"/>
</dbReference>
<dbReference type="InterPro" id="IPR036388">
    <property type="entry name" value="WH-like_DNA-bd_sf"/>
</dbReference>
<dbReference type="RefSeq" id="WP_165195378.1">
    <property type="nucleotide sequence ID" value="NZ_CP106738.1"/>
</dbReference>
<gene>
    <name evidence="2" type="ORF">N7U68_11545</name>
</gene>
<evidence type="ECO:0000259" key="1">
    <source>
        <dbReference type="PROSITE" id="PS50995"/>
    </source>
</evidence>
<dbReference type="Gene3D" id="1.10.10.10">
    <property type="entry name" value="Winged helix-like DNA-binding domain superfamily/Winged helix DNA-binding domain"/>
    <property type="match status" value="1"/>
</dbReference>
<dbReference type="Proteomes" id="UP001064087">
    <property type="component" value="Chromosome"/>
</dbReference>
<keyword evidence="3" id="KW-1185">Reference proteome</keyword>
<accession>A0ABY6D6J0</accession>
<feature type="domain" description="HTH marR-type" evidence="1">
    <location>
        <begin position="25"/>
        <end position="158"/>
    </location>
</feature>
<dbReference type="InterPro" id="IPR039422">
    <property type="entry name" value="MarR/SlyA-like"/>
</dbReference>
<organism evidence="2 3">
    <name type="scientific">Roseovarius pelagicus</name>
    <dbReference type="NCBI Taxonomy" id="2980108"/>
    <lineage>
        <taxon>Bacteria</taxon>
        <taxon>Pseudomonadati</taxon>
        <taxon>Pseudomonadota</taxon>
        <taxon>Alphaproteobacteria</taxon>
        <taxon>Rhodobacterales</taxon>
        <taxon>Roseobacteraceae</taxon>
        <taxon>Roseovarius</taxon>
    </lineage>
</organism>
<dbReference type="EMBL" id="CP106738">
    <property type="protein sequence ID" value="UXX81762.1"/>
    <property type="molecule type" value="Genomic_DNA"/>
</dbReference>
<dbReference type="PANTHER" id="PTHR33164:SF43">
    <property type="entry name" value="HTH-TYPE TRANSCRIPTIONAL REPRESSOR YETL"/>
    <property type="match status" value="1"/>
</dbReference>
<evidence type="ECO:0000313" key="3">
    <source>
        <dbReference type="Proteomes" id="UP001064087"/>
    </source>
</evidence>
<protein>
    <submittedName>
        <fullName evidence="2">MarR family winged helix-turn-helix transcriptional regulator</fullName>
    </submittedName>
</protein>